<dbReference type="RefSeq" id="WP_108293689.1">
    <property type="nucleotide sequence ID" value="NZ_CAAAIR010000006.1"/>
</dbReference>
<evidence type="ECO:0000259" key="7">
    <source>
        <dbReference type="Pfam" id="PF04085"/>
    </source>
</evidence>
<dbReference type="GO" id="GO:0005886">
    <property type="term" value="C:plasma membrane"/>
    <property type="evidence" value="ECO:0007669"/>
    <property type="project" value="TreeGrafter"/>
</dbReference>
<evidence type="ECO:0000313" key="11">
    <source>
        <dbReference type="Proteomes" id="UP000251035"/>
    </source>
</evidence>
<dbReference type="AlphaFoldDB" id="A0A3A5LQ11"/>
<evidence type="ECO:0000313" key="13">
    <source>
        <dbReference type="Proteomes" id="UP000306421"/>
    </source>
</evidence>
<reference evidence="9 12" key="3">
    <citation type="submission" date="2018-09" db="EMBL/GenBank/DDBJ databases">
        <title>Draft genome sequences of Legionella taurinensis isolated from water samples.</title>
        <authorList>
            <person name="Chakeri A."/>
            <person name="Allerberger F."/>
            <person name="Kundi M."/>
            <person name="Ruppitsch W."/>
            <person name="Schmid D."/>
        </authorList>
    </citation>
    <scope>NUCLEOTIDE SEQUENCE [LARGE SCALE GENOMIC DNA]</scope>
    <source>
        <strain evidence="9 12">4570-18-6</strain>
    </source>
</reference>
<proteinExistence type="inferred from homology"/>
<evidence type="ECO:0000313" key="8">
    <source>
        <dbReference type="EMBL" id="PUT46873.1"/>
    </source>
</evidence>
<dbReference type="Proteomes" id="UP000251035">
    <property type="component" value="Unassembled WGS sequence"/>
</dbReference>
<dbReference type="PANTHER" id="PTHR34138">
    <property type="entry name" value="CELL SHAPE-DETERMINING PROTEIN MREC"/>
    <property type="match status" value="1"/>
</dbReference>
<comment type="function">
    <text evidence="5">Involved in formation and maintenance of cell shape.</text>
</comment>
<dbReference type="EMBL" id="QZWB01000005">
    <property type="protein sequence ID" value="RJT47841.1"/>
    <property type="molecule type" value="Genomic_DNA"/>
</dbReference>
<evidence type="ECO:0000313" key="12">
    <source>
        <dbReference type="Proteomes" id="UP000270757"/>
    </source>
</evidence>
<dbReference type="EMBL" id="QFGG01000008">
    <property type="protein sequence ID" value="TID41805.1"/>
    <property type="molecule type" value="Genomic_DNA"/>
</dbReference>
<comment type="caution">
    <text evidence="9">The sequence shown here is derived from an EMBL/GenBank/DDBJ whole genome shotgun (WGS) entry which is preliminary data.</text>
</comment>
<dbReference type="Pfam" id="PF04085">
    <property type="entry name" value="MreC"/>
    <property type="match status" value="1"/>
</dbReference>
<organism evidence="9 12">
    <name type="scientific">Legionella taurinensis</name>
    <dbReference type="NCBI Taxonomy" id="70611"/>
    <lineage>
        <taxon>Bacteria</taxon>
        <taxon>Pseudomonadati</taxon>
        <taxon>Pseudomonadota</taxon>
        <taxon>Gammaproteobacteria</taxon>
        <taxon>Legionellales</taxon>
        <taxon>Legionellaceae</taxon>
        <taxon>Legionella</taxon>
    </lineage>
</organism>
<reference evidence="8 11" key="1">
    <citation type="submission" date="2018-04" db="EMBL/GenBank/DDBJ databases">
        <title>Whole genome sequence comparison of clinical and drinking water Legionella pneumophila isolates associated with the Flint Water Crisis.</title>
        <authorList>
            <person name="Garner E."/>
            <person name="Brown C."/>
            <person name="Schwake O."/>
            <person name="Coil D."/>
            <person name="Jospin G."/>
            <person name="Eisen J."/>
            <person name="Edwards M."/>
            <person name="Pruden A."/>
        </authorList>
    </citation>
    <scope>NUCLEOTIDE SEQUENCE [LARGE SCALE GENOMIC DNA]</scope>
    <source>
        <strain evidence="8 11">Genessee03</strain>
    </source>
</reference>
<name>A0A3A5LQ11_9GAMM</name>
<dbReference type="GeneID" id="48947035"/>
<evidence type="ECO:0000256" key="6">
    <source>
        <dbReference type="SAM" id="Phobius"/>
    </source>
</evidence>
<dbReference type="InterPro" id="IPR042177">
    <property type="entry name" value="Cell/Rod_1"/>
</dbReference>
<dbReference type="InterPro" id="IPR007221">
    <property type="entry name" value="MreC"/>
</dbReference>
<evidence type="ECO:0000313" key="9">
    <source>
        <dbReference type="EMBL" id="RJT47841.1"/>
    </source>
</evidence>
<evidence type="ECO:0000256" key="2">
    <source>
        <dbReference type="ARBA" id="ARBA00013855"/>
    </source>
</evidence>
<keyword evidence="3 5" id="KW-0133">Cell shape</keyword>
<keyword evidence="11" id="KW-1185">Reference proteome</keyword>
<evidence type="ECO:0000256" key="5">
    <source>
        <dbReference type="PIRNR" id="PIRNR038471"/>
    </source>
</evidence>
<dbReference type="InterPro" id="IPR042175">
    <property type="entry name" value="Cell/Rod_MreC_2"/>
</dbReference>
<evidence type="ECO:0000256" key="3">
    <source>
        <dbReference type="ARBA" id="ARBA00022960"/>
    </source>
</evidence>
<sequence length="302" mass="33323">MISSQPNNSNNKLFGKGKHRAFSFVFALMFSICLMFSDYHYQYLGHVRSGFSFMVSPLQYAVDYPVRIMGWAQALVSAKTSLISENMELRYQQTLLEAELQKLMAIKEENSQLRELLLTSSKAKMKAMAAQILAVDTSTARQLVILNKGKRDGVYTGQPVLDAKGVMGQIIDVGYMTSTVLLISDAKCAVPVRNTRTGERAILVGTNNLGQLSLINLPRTSSTNKGDLLVTSGLGRLYPEGYPVGRVENVTSVPGDDFIKVEVSPVALLNRNRLVLLIWPDKEQEILTAQINERMNALGAAT</sequence>
<dbReference type="NCBIfam" id="TIGR00219">
    <property type="entry name" value="mreC"/>
    <property type="match status" value="1"/>
</dbReference>
<dbReference type="Proteomes" id="UP000270757">
    <property type="component" value="Unassembled WGS sequence"/>
</dbReference>
<gene>
    <name evidence="9" type="primary">mreC</name>
    <name evidence="9" type="ORF">D6J04_06215</name>
    <name evidence="8" type="ORF">DB745_09950</name>
    <name evidence="10" type="ORF">DIZ81_09945</name>
</gene>
<dbReference type="EMBL" id="QCXM01000009">
    <property type="protein sequence ID" value="PUT46873.1"/>
    <property type="molecule type" value="Genomic_DNA"/>
</dbReference>
<keyword evidence="6" id="KW-0812">Transmembrane</keyword>
<evidence type="ECO:0000256" key="1">
    <source>
        <dbReference type="ARBA" id="ARBA00009369"/>
    </source>
</evidence>
<dbReference type="OrthoDB" id="9808025at2"/>
<dbReference type="PANTHER" id="PTHR34138:SF1">
    <property type="entry name" value="CELL SHAPE-DETERMINING PROTEIN MREC"/>
    <property type="match status" value="1"/>
</dbReference>
<keyword evidence="6" id="KW-0472">Membrane</keyword>
<dbReference type="Gene3D" id="2.40.10.350">
    <property type="entry name" value="Rod shape-determining protein MreC, domain 2"/>
    <property type="match status" value="1"/>
</dbReference>
<feature type="domain" description="Rod shape-determining protein MreC beta-barrel core" evidence="7">
    <location>
        <begin position="132"/>
        <end position="279"/>
    </location>
</feature>
<dbReference type="InterPro" id="IPR055342">
    <property type="entry name" value="MreC_beta-barrel_core"/>
</dbReference>
<evidence type="ECO:0000313" key="10">
    <source>
        <dbReference type="EMBL" id="TID41805.1"/>
    </source>
</evidence>
<accession>A0A3A5LQ11</accession>
<feature type="transmembrane region" description="Helical" evidence="6">
    <location>
        <begin position="21"/>
        <end position="41"/>
    </location>
</feature>
<dbReference type="Gene3D" id="2.40.10.340">
    <property type="entry name" value="Rod shape-determining protein MreC, domain 1"/>
    <property type="match status" value="1"/>
</dbReference>
<dbReference type="PIRSF" id="PIRSF038471">
    <property type="entry name" value="MreC"/>
    <property type="match status" value="1"/>
</dbReference>
<reference evidence="10 13" key="2">
    <citation type="submission" date="2018-04" db="EMBL/GenBank/DDBJ databases">
        <title>Whole genome sequence comparison of clinical and drinking water Legionella pneumophila isolates.</title>
        <authorList>
            <person name="Garner E."/>
        </authorList>
    </citation>
    <scope>NUCLEOTIDE SEQUENCE [LARGE SCALE GENOMIC DNA]</scope>
    <source>
        <strain evidence="10 13">WH02</strain>
    </source>
</reference>
<dbReference type="GO" id="GO:0008360">
    <property type="term" value="P:regulation of cell shape"/>
    <property type="evidence" value="ECO:0007669"/>
    <property type="project" value="UniProtKB-KW"/>
</dbReference>
<evidence type="ECO:0000256" key="4">
    <source>
        <dbReference type="ARBA" id="ARBA00032089"/>
    </source>
</evidence>
<dbReference type="Proteomes" id="UP000306421">
    <property type="component" value="Unassembled WGS sequence"/>
</dbReference>
<protein>
    <recommendedName>
        <fullName evidence="2 5">Cell shape-determining protein MreC</fullName>
    </recommendedName>
    <alternativeName>
        <fullName evidence="4 5">Cell shape protein MreC</fullName>
    </alternativeName>
</protein>
<comment type="similarity">
    <text evidence="1 5">Belongs to the MreC family.</text>
</comment>
<keyword evidence="6" id="KW-1133">Transmembrane helix</keyword>